<dbReference type="Proteomes" id="UP001352852">
    <property type="component" value="Unassembled WGS sequence"/>
</dbReference>
<organism evidence="1 2">
    <name type="scientific">Characodon lateralis</name>
    <dbReference type="NCBI Taxonomy" id="208331"/>
    <lineage>
        <taxon>Eukaryota</taxon>
        <taxon>Metazoa</taxon>
        <taxon>Chordata</taxon>
        <taxon>Craniata</taxon>
        <taxon>Vertebrata</taxon>
        <taxon>Euteleostomi</taxon>
        <taxon>Actinopterygii</taxon>
        <taxon>Neopterygii</taxon>
        <taxon>Teleostei</taxon>
        <taxon>Neoteleostei</taxon>
        <taxon>Acanthomorphata</taxon>
        <taxon>Ovalentaria</taxon>
        <taxon>Atherinomorphae</taxon>
        <taxon>Cyprinodontiformes</taxon>
        <taxon>Goodeidae</taxon>
        <taxon>Characodon</taxon>
    </lineage>
</organism>
<evidence type="ECO:0000313" key="2">
    <source>
        <dbReference type="Proteomes" id="UP001352852"/>
    </source>
</evidence>
<comment type="caution">
    <text evidence="1">The sequence shown here is derived from an EMBL/GenBank/DDBJ whole genome shotgun (WGS) entry which is preliminary data.</text>
</comment>
<sequence>MPPLPCFQLYGRVSAWSPITLPTVTEDPWPITTSWYREVEVKHCEMFLVDNIWGSKKKLGYNMITLGGVKSDSLVTTVVFSLVVDLINSLWHSISLLSLRNGDENC</sequence>
<name>A0ABU7DNL3_9TELE</name>
<keyword evidence="2" id="KW-1185">Reference proteome</keyword>
<reference evidence="1 2" key="1">
    <citation type="submission" date="2021-06" db="EMBL/GenBank/DDBJ databases">
        <authorList>
            <person name="Palmer J.M."/>
        </authorList>
    </citation>
    <scope>NUCLEOTIDE SEQUENCE [LARGE SCALE GENOMIC DNA]</scope>
    <source>
        <strain evidence="1 2">CL_MEX2019</strain>
        <tissue evidence="1">Muscle</tissue>
    </source>
</reference>
<proteinExistence type="predicted"/>
<gene>
    <name evidence="1" type="ORF">CHARACLAT_005626</name>
</gene>
<accession>A0ABU7DNL3</accession>
<dbReference type="EMBL" id="JAHUTJ010033068">
    <property type="protein sequence ID" value="MED6276696.1"/>
    <property type="molecule type" value="Genomic_DNA"/>
</dbReference>
<protein>
    <submittedName>
        <fullName evidence="1">Uncharacterized protein</fullName>
    </submittedName>
</protein>
<evidence type="ECO:0000313" key="1">
    <source>
        <dbReference type="EMBL" id="MED6276696.1"/>
    </source>
</evidence>